<dbReference type="Proteomes" id="UP000077755">
    <property type="component" value="Chromosome 9"/>
</dbReference>
<feature type="region of interest" description="Disordered" evidence="1">
    <location>
        <begin position="108"/>
        <end position="136"/>
    </location>
</feature>
<keyword evidence="3" id="KW-1185">Reference proteome</keyword>
<sequence>MVSKEEEFVCGRSRVLHNFKLPSLKWGSRKVMRCMRVDEAAAARCRRSSEGRRVNFRFSPGEKVGFGVEAAAEKMMFDFPAAGEKRRREESEMMKPWNLRTRRARLDPDVREGAKLNSNSNSRARMKERDSSARDDKVSVKVKSPWCLRGSGEKRERERARFSVSLSKDEIEEDFVAITGNRVPRRPKKWPRNVRRQLDMLFPGLWLTEVTADLYKVPDLTVTGKVIN</sequence>
<feature type="compositionally biased region" description="Basic and acidic residues" evidence="1">
    <location>
        <begin position="125"/>
        <end position="136"/>
    </location>
</feature>
<dbReference type="EMBL" id="CP093351">
    <property type="protein sequence ID" value="WOH15505.1"/>
    <property type="molecule type" value="Genomic_DNA"/>
</dbReference>
<evidence type="ECO:0000313" key="2">
    <source>
        <dbReference type="EMBL" id="WOH15505.1"/>
    </source>
</evidence>
<organism evidence="2 3">
    <name type="scientific">Daucus carota subsp. sativus</name>
    <name type="common">Carrot</name>
    <dbReference type="NCBI Taxonomy" id="79200"/>
    <lineage>
        <taxon>Eukaryota</taxon>
        <taxon>Viridiplantae</taxon>
        <taxon>Streptophyta</taxon>
        <taxon>Embryophyta</taxon>
        <taxon>Tracheophyta</taxon>
        <taxon>Spermatophyta</taxon>
        <taxon>Magnoliopsida</taxon>
        <taxon>eudicotyledons</taxon>
        <taxon>Gunneridae</taxon>
        <taxon>Pentapetalae</taxon>
        <taxon>asterids</taxon>
        <taxon>campanulids</taxon>
        <taxon>Apiales</taxon>
        <taxon>Apiaceae</taxon>
        <taxon>Apioideae</taxon>
        <taxon>Scandiceae</taxon>
        <taxon>Daucinae</taxon>
        <taxon>Daucus</taxon>
        <taxon>Daucus sect. Daucus</taxon>
    </lineage>
</organism>
<reference evidence="2" key="2">
    <citation type="submission" date="2022-03" db="EMBL/GenBank/DDBJ databases">
        <title>Draft title - Genomic analysis of global carrot germplasm unveils the trajectory of domestication and the origin of high carotenoid orange carrot.</title>
        <authorList>
            <person name="Iorizzo M."/>
            <person name="Ellison S."/>
            <person name="Senalik D."/>
            <person name="Macko-Podgorni A."/>
            <person name="Grzebelus D."/>
            <person name="Bostan H."/>
            <person name="Rolling W."/>
            <person name="Curaba J."/>
            <person name="Simon P."/>
        </authorList>
    </citation>
    <scope>NUCLEOTIDE SEQUENCE</scope>
    <source>
        <tissue evidence="2">Leaf</tissue>
    </source>
</reference>
<dbReference type="Pfam" id="PF07797">
    <property type="entry name" value="DUF1639"/>
    <property type="match status" value="1"/>
</dbReference>
<dbReference type="PANTHER" id="PTHR33130:SF43">
    <property type="entry name" value="OS01G0688600 PROTEIN"/>
    <property type="match status" value="1"/>
</dbReference>
<proteinExistence type="predicted"/>
<name>A0A175YHF3_DAUCS</name>
<dbReference type="OMA" id="ICTCISR"/>
<evidence type="ECO:0000256" key="1">
    <source>
        <dbReference type="SAM" id="MobiDB-lite"/>
    </source>
</evidence>
<reference evidence="2" key="1">
    <citation type="journal article" date="2016" name="Nat. Genet.">
        <title>A high-quality carrot genome assembly provides new insights into carotenoid accumulation and asterid genome evolution.</title>
        <authorList>
            <person name="Iorizzo M."/>
            <person name="Ellison S."/>
            <person name="Senalik D."/>
            <person name="Zeng P."/>
            <person name="Satapoomin P."/>
            <person name="Huang J."/>
            <person name="Bowman M."/>
            <person name="Iovene M."/>
            <person name="Sanseverino W."/>
            <person name="Cavagnaro P."/>
            <person name="Yildiz M."/>
            <person name="Macko-Podgorni A."/>
            <person name="Moranska E."/>
            <person name="Grzebelus E."/>
            <person name="Grzebelus D."/>
            <person name="Ashrafi H."/>
            <person name="Zheng Z."/>
            <person name="Cheng S."/>
            <person name="Spooner D."/>
            <person name="Van Deynze A."/>
            <person name="Simon P."/>
        </authorList>
    </citation>
    <scope>NUCLEOTIDE SEQUENCE</scope>
    <source>
        <tissue evidence="2">Leaf</tissue>
    </source>
</reference>
<dbReference type="AlphaFoldDB" id="A0A175YHF3"/>
<gene>
    <name evidence="2" type="ORF">DCAR_0935046</name>
</gene>
<evidence type="ECO:0000313" key="3">
    <source>
        <dbReference type="Proteomes" id="UP000077755"/>
    </source>
</evidence>
<dbReference type="Gramene" id="KZM82601">
    <property type="protein sequence ID" value="KZM82601"/>
    <property type="gene ID" value="DCAR_030170"/>
</dbReference>
<protein>
    <submittedName>
        <fullName evidence="2">Uncharacterized protein</fullName>
    </submittedName>
</protein>
<dbReference type="PANTHER" id="PTHR33130">
    <property type="entry name" value="PUTATIVE (DUF1639)-RELATED"/>
    <property type="match status" value="1"/>
</dbReference>
<dbReference type="InterPro" id="IPR012438">
    <property type="entry name" value="DUF1639"/>
</dbReference>
<accession>A0A175YHF3</accession>